<sequence>MTFVKAKLLIERMAPGETAEIWLKGWEPIENVPRSIRDLGHEILAMTRHSDNDPLGPHRLLICKK</sequence>
<proteinExistence type="predicted"/>
<evidence type="ECO:0000313" key="2">
    <source>
        <dbReference type="EMBL" id="SEH27456.1"/>
    </source>
</evidence>
<dbReference type="GO" id="GO:0016740">
    <property type="term" value="F:transferase activity"/>
    <property type="evidence" value="ECO:0007669"/>
    <property type="project" value="UniProtKB-KW"/>
</dbReference>
<accession>A0A1H6GW48</accession>
<gene>
    <name evidence="2" type="ORF">SAMN04244559_00513</name>
</gene>
<dbReference type="Gene3D" id="3.30.110.40">
    <property type="entry name" value="TusA-like domain"/>
    <property type="match status" value="1"/>
</dbReference>
<dbReference type="SUPFAM" id="SSF64307">
    <property type="entry name" value="SirA-like"/>
    <property type="match status" value="1"/>
</dbReference>
<dbReference type="EMBL" id="FNWO01000002">
    <property type="protein sequence ID" value="SEH27456.1"/>
    <property type="molecule type" value="Genomic_DNA"/>
</dbReference>
<dbReference type="Proteomes" id="UP000182983">
    <property type="component" value="Unassembled WGS sequence"/>
</dbReference>
<feature type="domain" description="UPF0033" evidence="1">
    <location>
        <begin position="1"/>
        <end position="51"/>
    </location>
</feature>
<name>A0A1H6GW48_MAGFU</name>
<evidence type="ECO:0000259" key="1">
    <source>
        <dbReference type="Pfam" id="PF01206"/>
    </source>
</evidence>
<keyword evidence="2" id="KW-0808">Transferase</keyword>
<protein>
    <submittedName>
        <fullName evidence="2">Sulfurtransferase TusA</fullName>
    </submittedName>
</protein>
<reference evidence="3" key="1">
    <citation type="submission" date="2016-10" db="EMBL/GenBank/DDBJ databases">
        <authorList>
            <person name="Varghese N."/>
            <person name="Submissions S."/>
        </authorList>
    </citation>
    <scope>NUCLEOTIDE SEQUENCE [LARGE SCALE GENOMIC DNA]</scope>
    <source>
        <strain evidence="3">DSM 13234</strain>
    </source>
</reference>
<dbReference type="InterPro" id="IPR001455">
    <property type="entry name" value="TusA-like"/>
</dbReference>
<organism evidence="2 3">
    <name type="scientific">Magnetospirillum fulvum</name>
    <name type="common">Rhodospirillum fulvum</name>
    <dbReference type="NCBI Taxonomy" id="1082"/>
    <lineage>
        <taxon>Bacteria</taxon>
        <taxon>Pseudomonadati</taxon>
        <taxon>Pseudomonadota</taxon>
        <taxon>Alphaproteobacteria</taxon>
        <taxon>Rhodospirillales</taxon>
        <taxon>Rhodospirillaceae</taxon>
        <taxon>Magnetospirillum</taxon>
    </lineage>
</organism>
<keyword evidence="3" id="KW-1185">Reference proteome</keyword>
<dbReference type="Pfam" id="PF01206">
    <property type="entry name" value="TusA"/>
    <property type="match status" value="1"/>
</dbReference>
<dbReference type="InterPro" id="IPR036868">
    <property type="entry name" value="TusA-like_sf"/>
</dbReference>
<dbReference type="CDD" id="cd00291">
    <property type="entry name" value="SirA_YedF_YeeD"/>
    <property type="match status" value="1"/>
</dbReference>
<dbReference type="AlphaFoldDB" id="A0A1H6GW48"/>
<evidence type="ECO:0000313" key="3">
    <source>
        <dbReference type="Proteomes" id="UP000182983"/>
    </source>
</evidence>